<comment type="catalytic activity">
    <reaction evidence="3">
        <text>3',5'-cyclic UMP + H2O = UMP + H(+)</text>
        <dbReference type="Rhea" id="RHEA:70575"/>
        <dbReference type="ChEBI" id="CHEBI:15377"/>
        <dbReference type="ChEBI" id="CHEBI:15378"/>
        <dbReference type="ChEBI" id="CHEBI:57865"/>
        <dbReference type="ChEBI" id="CHEBI:184387"/>
    </reaction>
    <physiologicalReaction direction="left-to-right" evidence="3">
        <dbReference type="Rhea" id="RHEA:70576"/>
    </physiologicalReaction>
</comment>
<dbReference type="InterPro" id="IPR050855">
    <property type="entry name" value="NDM-1-like"/>
</dbReference>
<comment type="catalytic activity">
    <reaction evidence="1">
        <text>3',5'-cyclic CMP + H2O = CMP + H(+)</text>
        <dbReference type="Rhea" id="RHEA:72675"/>
        <dbReference type="ChEBI" id="CHEBI:15377"/>
        <dbReference type="ChEBI" id="CHEBI:15378"/>
        <dbReference type="ChEBI" id="CHEBI:58003"/>
        <dbReference type="ChEBI" id="CHEBI:60377"/>
    </reaction>
    <physiologicalReaction direction="left-to-right" evidence="1">
        <dbReference type="Rhea" id="RHEA:72676"/>
    </physiologicalReaction>
</comment>
<dbReference type="AlphaFoldDB" id="E0IFE7"/>
<feature type="domain" description="Metallo-beta-lactamase" evidence="4">
    <location>
        <begin position="51"/>
        <end position="261"/>
    </location>
</feature>
<evidence type="ECO:0000313" key="5">
    <source>
        <dbReference type="EMBL" id="EFM08923.1"/>
    </source>
</evidence>
<dbReference type="InterPro" id="IPR036866">
    <property type="entry name" value="RibonucZ/Hydroxyglut_hydro"/>
</dbReference>
<evidence type="ECO:0000259" key="4">
    <source>
        <dbReference type="SMART" id="SM00849"/>
    </source>
</evidence>
<protein>
    <submittedName>
        <fullName evidence="5">Metallo-beta-lactamase family protein</fullName>
    </submittedName>
</protein>
<dbReference type="CDD" id="cd07721">
    <property type="entry name" value="yflN-like_MBL-fold"/>
    <property type="match status" value="1"/>
</dbReference>
<name>E0IFE7_9BACL</name>
<proteinExistence type="predicted"/>
<dbReference type="SMART" id="SM00849">
    <property type="entry name" value="Lactamase_B"/>
    <property type="match status" value="1"/>
</dbReference>
<dbReference type="Proteomes" id="UP000005387">
    <property type="component" value="Unassembled WGS sequence"/>
</dbReference>
<dbReference type="eggNOG" id="COG0491">
    <property type="taxonomic scope" value="Bacteria"/>
</dbReference>
<evidence type="ECO:0000256" key="3">
    <source>
        <dbReference type="ARBA" id="ARBA00048505"/>
    </source>
</evidence>
<dbReference type="SUPFAM" id="SSF56281">
    <property type="entry name" value="Metallo-hydrolase/oxidoreductase"/>
    <property type="match status" value="1"/>
</dbReference>
<reference evidence="5 6" key="1">
    <citation type="submission" date="2010-07" db="EMBL/GenBank/DDBJ databases">
        <title>The draft genome of Paenibacillus curdlanolyticus YK9.</title>
        <authorList>
            <consortium name="US DOE Joint Genome Institute (JGI-PGF)"/>
            <person name="Lucas S."/>
            <person name="Copeland A."/>
            <person name="Lapidus A."/>
            <person name="Cheng J.-F."/>
            <person name="Bruce D."/>
            <person name="Goodwin L."/>
            <person name="Pitluck S."/>
            <person name="Land M.L."/>
            <person name="Hauser L."/>
            <person name="Chang Y.-J."/>
            <person name="Jeffries C."/>
            <person name="Anderson I.J."/>
            <person name="Johnson E."/>
            <person name="Loganathan U."/>
            <person name="Mulhopadhyay B."/>
            <person name="Kyrpides N."/>
            <person name="Woyke T.J."/>
        </authorList>
    </citation>
    <scope>NUCLEOTIDE SEQUENCE [LARGE SCALE GENOMIC DNA]</scope>
    <source>
        <strain evidence="5 6">YK9</strain>
    </source>
</reference>
<comment type="function">
    <text evidence="2">Counteracts the endogenous Pycsar antiviral defense system. Phosphodiesterase that enables metal-dependent hydrolysis of host cyclic nucleotide Pycsar defense signals such as cCMP and cUMP.</text>
</comment>
<dbReference type="STRING" id="717606.PaecuDRAFT_4388"/>
<evidence type="ECO:0000256" key="1">
    <source>
        <dbReference type="ARBA" id="ARBA00034221"/>
    </source>
</evidence>
<evidence type="ECO:0000256" key="2">
    <source>
        <dbReference type="ARBA" id="ARBA00034301"/>
    </source>
</evidence>
<accession>E0IFE7</accession>
<dbReference type="Gene3D" id="3.60.15.10">
    <property type="entry name" value="Ribonuclease Z/Hydroxyacylglutathione hydrolase-like"/>
    <property type="match status" value="1"/>
</dbReference>
<organism evidence="5 6">
    <name type="scientific">Paenibacillus curdlanolyticus YK9</name>
    <dbReference type="NCBI Taxonomy" id="717606"/>
    <lineage>
        <taxon>Bacteria</taxon>
        <taxon>Bacillati</taxon>
        <taxon>Bacillota</taxon>
        <taxon>Bacilli</taxon>
        <taxon>Bacillales</taxon>
        <taxon>Paenibacillaceae</taxon>
        <taxon>Paenibacillus</taxon>
    </lineage>
</organism>
<evidence type="ECO:0000313" key="6">
    <source>
        <dbReference type="Proteomes" id="UP000005387"/>
    </source>
</evidence>
<dbReference type="PANTHER" id="PTHR42951">
    <property type="entry name" value="METALLO-BETA-LACTAMASE DOMAIN-CONTAINING"/>
    <property type="match status" value="1"/>
</dbReference>
<keyword evidence="6" id="KW-1185">Reference proteome</keyword>
<dbReference type="Pfam" id="PF00753">
    <property type="entry name" value="Lactamase_B"/>
    <property type="match status" value="1"/>
</dbReference>
<gene>
    <name evidence="5" type="ORF">PaecuDRAFT_4388</name>
</gene>
<dbReference type="EMBL" id="AEDD01000013">
    <property type="protein sequence ID" value="EFM08923.1"/>
    <property type="molecule type" value="Genomic_DNA"/>
</dbReference>
<dbReference type="InterPro" id="IPR001279">
    <property type="entry name" value="Metallo-B-lactamas"/>
</dbReference>
<sequence>MLVIGRGFSIEMEIETEMSYGSDYHYLPVTSLESGVGQEIMPDLFGLTVQIVNVLFVGSPEDQHWMLIDAGMPGSASHIIQAAEQRFGPNCSPRAIVLTHGHFDHVGSIIELIAHWDVPVYAHPLEFPFLTGKQAYLPADPSVGGGLVSRMSPWFPNEPINLGDKLRRLPADRSIPDLPQWRWIHTKGHTPGHVSLFHSGARALIAGDAFVTVKQESIYKVFMQEMEISGPPKYFTTDWPSARDSIMQLEALKPLIAVTGHGKPMEGELLATSLQRLITDFDEIALPHEGK</sequence>
<dbReference type="PANTHER" id="PTHR42951:SF17">
    <property type="entry name" value="METALLO-BETA-LACTAMASE DOMAIN-CONTAINING PROTEIN"/>
    <property type="match status" value="1"/>
</dbReference>